<dbReference type="RefSeq" id="WP_406583097.1">
    <property type="nucleotide sequence ID" value="NZ_JBJHQH010000025.1"/>
</dbReference>
<evidence type="ECO:0000313" key="3">
    <source>
        <dbReference type="Proteomes" id="UP001623041"/>
    </source>
</evidence>
<keyword evidence="1" id="KW-1133">Transmembrane helix</keyword>
<dbReference type="EMBL" id="JBJHQH010000025">
    <property type="protein sequence ID" value="MFK9094634.1"/>
    <property type="molecule type" value="Genomic_DNA"/>
</dbReference>
<keyword evidence="1" id="KW-0472">Membrane</keyword>
<feature type="transmembrane region" description="Helical" evidence="1">
    <location>
        <begin position="13"/>
        <end position="31"/>
    </location>
</feature>
<gene>
    <name evidence="2" type="ORF">ACJEBI_24570</name>
</gene>
<proteinExistence type="predicted"/>
<accession>A0ABW8RQC8</accession>
<feature type="transmembrane region" description="Helical" evidence="1">
    <location>
        <begin position="36"/>
        <end position="53"/>
    </location>
</feature>
<keyword evidence="3" id="KW-1185">Reference proteome</keyword>
<organism evidence="2 3">
    <name type="scientific">Bacillus salipaludis</name>
    <dbReference type="NCBI Taxonomy" id="2547811"/>
    <lineage>
        <taxon>Bacteria</taxon>
        <taxon>Bacillati</taxon>
        <taxon>Bacillota</taxon>
        <taxon>Bacilli</taxon>
        <taxon>Bacillales</taxon>
        <taxon>Bacillaceae</taxon>
        <taxon>Bacillus</taxon>
    </lineage>
</organism>
<reference evidence="2 3" key="1">
    <citation type="submission" date="2024-11" db="EMBL/GenBank/DDBJ databases">
        <authorList>
            <person name="Lucas J.A."/>
        </authorList>
    </citation>
    <scope>NUCLEOTIDE SEQUENCE [LARGE SCALE GENOMIC DNA]</scope>
    <source>
        <strain evidence="2 3">Z 5.4</strain>
    </source>
</reference>
<evidence type="ECO:0008006" key="4">
    <source>
        <dbReference type="Google" id="ProtNLM"/>
    </source>
</evidence>
<name>A0ABW8RQC8_9BACI</name>
<evidence type="ECO:0000256" key="1">
    <source>
        <dbReference type="SAM" id="Phobius"/>
    </source>
</evidence>
<protein>
    <recommendedName>
        <fullName evidence="4">Holin</fullName>
    </recommendedName>
</protein>
<dbReference type="Proteomes" id="UP001623041">
    <property type="component" value="Unassembled WGS sequence"/>
</dbReference>
<evidence type="ECO:0000313" key="2">
    <source>
        <dbReference type="EMBL" id="MFK9094634.1"/>
    </source>
</evidence>
<keyword evidence="1" id="KW-0812">Transmembrane</keyword>
<comment type="caution">
    <text evidence="2">The sequence shown here is derived from an EMBL/GenBank/DDBJ whole genome shotgun (WGS) entry which is preliminary data.</text>
</comment>
<feature type="transmembrane region" description="Helical" evidence="1">
    <location>
        <begin position="59"/>
        <end position="80"/>
    </location>
</feature>
<sequence length="95" mass="10796">MDFPTIKTNVWDVILAIPIILLLTQFIKVFFKIPKWLVPSIALILGLAISIFVSHKHNILAGIFMGWFYGYAAIGTYASLKTNLITYRNKSSKKH</sequence>